<accession>A0A0P4W828</accession>
<sequence length="466" mass="52466">MPFFIRNKRRGGNNRKKLGGRKTQEKRKTDAKSQQLEKRGKFAPDLDEEITSEEEEEYAKNKKVVEEEEELEEETAQEKKVRLARQYLKQLQEQRAQDEEDKLDDEAIRTRLREDVLEASGKLRKKVADSYLEPEAGDLTVLRSKKQRLSVTCIAVSTDEKYVFSGSKDATLVKYGINGEKLGTVLRGRKDAKDAHIGHCSHIYSIAVSSDGKFLASGDASGYIHIWNPETLEHLKTFKKHRGAISGLSFRWGTHTLFSSSHDRMVMVWNLDAMAFVENLGGHQDAITGLDAFMRESCITSGGRDQSVIVYVLVEDKQLRFSGHHDSIDGVKLINERTFVTYGQDGYLALWTTLKKRPHCVVKAAHGYQNNGLPNWLTAVATLVNTDIMASGSMNGYVRLWKIDTDGHRSLKPLFSIPVPGVINSLAFTTSGSHLLVGVGQEHKMGRWYTEKSARNSVVVIPLKKK</sequence>
<dbReference type="InterPro" id="IPR039241">
    <property type="entry name" value="Rrp9-like"/>
</dbReference>
<dbReference type="AlphaFoldDB" id="A0A0P4W828"/>
<dbReference type="FunFam" id="2.130.10.10:FF:000509">
    <property type="entry name" value="U3 small nucleolar RNA-interacting protein"/>
    <property type="match status" value="1"/>
</dbReference>
<dbReference type="PANTHER" id="PTHR19865:SF0">
    <property type="entry name" value="U3 SMALL NUCLEOLAR RNA-INTERACTING PROTEIN 2"/>
    <property type="match status" value="1"/>
</dbReference>
<keyword evidence="3" id="KW-0677">Repeat</keyword>
<dbReference type="SMART" id="SM00320">
    <property type="entry name" value="WD40"/>
    <property type="match status" value="7"/>
</dbReference>
<evidence type="ECO:0000256" key="3">
    <source>
        <dbReference type="ARBA" id="ARBA00022737"/>
    </source>
</evidence>
<organism evidence="7">
    <name type="scientific">Scylla olivacea</name>
    <name type="common">Orange mud crab</name>
    <name type="synonym">Cancer olivacea</name>
    <dbReference type="NCBI Taxonomy" id="85551"/>
    <lineage>
        <taxon>Eukaryota</taxon>
        <taxon>Metazoa</taxon>
        <taxon>Ecdysozoa</taxon>
        <taxon>Arthropoda</taxon>
        <taxon>Crustacea</taxon>
        <taxon>Multicrustacea</taxon>
        <taxon>Malacostraca</taxon>
        <taxon>Eumalacostraca</taxon>
        <taxon>Eucarida</taxon>
        <taxon>Decapoda</taxon>
        <taxon>Pleocyemata</taxon>
        <taxon>Brachyura</taxon>
        <taxon>Eubrachyura</taxon>
        <taxon>Portunoidea</taxon>
        <taxon>Portunidae</taxon>
        <taxon>Portuninae</taxon>
        <taxon>Scylla</taxon>
    </lineage>
</organism>
<feature type="compositionally biased region" description="Acidic residues" evidence="6">
    <location>
        <begin position="66"/>
        <end position="75"/>
    </location>
</feature>
<dbReference type="InterPro" id="IPR015943">
    <property type="entry name" value="WD40/YVTN_repeat-like_dom_sf"/>
</dbReference>
<keyword evidence="4" id="KW-0539">Nucleus</keyword>
<protein>
    <submittedName>
        <fullName evidence="7">Uncharacterized protein</fullName>
    </submittedName>
</protein>
<keyword evidence="2 5" id="KW-0853">WD repeat</keyword>
<dbReference type="Pfam" id="PF00400">
    <property type="entry name" value="WD40"/>
    <property type="match status" value="4"/>
</dbReference>
<feature type="compositionally biased region" description="Basic residues" evidence="6">
    <location>
        <begin position="1"/>
        <end position="20"/>
    </location>
</feature>
<comment type="subcellular location">
    <subcellularLocation>
        <location evidence="1">Nucleus</location>
    </subcellularLocation>
</comment>
<dbReference type="PROSITE" id="PS50082">
    <property type="entry name" value="WD_REPEATS_2"/>
    <property type="match status" value="2"/>
</dbReference>
<dbReference type="EMBL" id="GDRN01082893">
    <property type="protein sequence ID" value="JAI61759.1"/>
    <property type="molecule type" value="Transcribed_RNA"/>
</dbReference>
<dbReference type="SUPFAM" id="SSF50978">
    <property type="entry name" value="WD40 repeat-like"/>
    <property type="match status" value="1"/>
</dbReference>
<name>A0A0P4W828_SCYOL</name>
<evidence type="ECO:0000256" key="1">
    <source>
        <dbReference type="ARBA" id="ARBA00004123"/>
    </source>
</evidence>
<feature type="compositionally biased region" description="Basic and acidic residues" evidence="6">
    <location>
        <begin position="22"/>
        <end position="44"/>
    </location>
</feature>
<dbReference type="PROSITE" id="PS00678">
    <property type="entry name" value="WD_REPEATS_1"/>
    <property type="match status" value="1"/>
</dbReference>
<feature type="repeat" description="WD" evidence="5">
    <location>
        <begin position="238"/>
        <end position="279"/>
    </location>
</feature>
<dbReference type="InterPro" id="IPR036322">
    <property type="entry name" value="WD40_repeat_dom_sf"/>
</dbReference>
<feature type="region of interest" description="Disordered" evidence="6">
    <location>
        <begin position="1"/>
        <end position="77"/>
    </location>
</feature>
<feature type="repeat" description="WD" evidence="5">
    <location>
        <begin position="196"/>
        <end position="237"/>
    </location>
</feature>
<evidence type="ECO:0000256" key="5">
    <source>
        <dbReference type="PROSITE-ProRule" id="PRU00221"/>
    </source>
</evidence>
<dbReference type="GO" id="GO:0032040">
    <property type="term" value="C:small-subunit processome"/>
    <property type="evidence" value="ECO:0007669"/>
    <property type="project" value="TreeGrafter"/>
</dbReference>
<dbReference type="GO" id="GO:0034511">
    <property type="term" value="F:U3 snoRNA binding"/>
    <property type="evidence" value="ECO:0007669"/>
    <property type="project" value="InterPro"/>
</dbReference>
<evidence type="ECO:0000256" key="4">
    <source>
        <dbReference type="ARBA" id="ARBA00023242"/>
    </source>
</evidence>
<dbReference type="InterPro" id="IPR019775">
    <property type="entry name" value="WD40_repeat_CS"/>
</dbReference>
<proteinExistence type="predicted"/>
<dbReference type="Gene3D" id="2.130.10.10">
    <property type="entry name" value="YVTN repeat-like/Quinoprotein amine dehydrogenase"/>
    <property type="match status" value="1"/>
</dbReference>
<dbReference type="PROSITE" id="PS50294">
    <property type="entry name" value="WD_REPEATS_REGION"/>
    <property type="match status" value="2"/>
</dbReference>
<evidence type="ECO:0000256" key="6">
    <source>
        <dbReference type="SAM" id="MobiDB-lite"/>
    </source>
</evidence>
<evidence type="ECO:0000256" key="2">
    <source>
        <dbReference type="ARBA" id="ARBA00022574"/>
    </source>
</evidence>
<feature type="compositionally biased region" description="Acidic residues" evidence="6">
    <location>
        <begin position="45"/>
        <end position="57"/>
    </location>
</feature>
<reference evidence="7" key="1">
    <citation type="submission" date="2015-09" db="EMBL/GenBank/DDBJ databases">
        <title>Scylla olivacea transcriptome.</title>
        <authorList>
            <person name="Ikhwanuddin M."/>
        </authorList>
    </citation>
    <scope>NUCLEOTIDE SEQUENCE</scope>
</reference>
<evidence type="ECO:0000313" key="7">
    <source>
        <dbReference type="EMBL" id="JAI61759.1"/>
    </source>
</evidence>
<dbReference type="InterPro" id="IPR001680">
    <property type="entry name" value="WD40_rpt"/>
</dbReference>
<dbReference type="PANTHER" id="PTHR19865">
    <property type="entry name" value="U3 SMALL NUCLEOLAR RNA INTERACTING PROTEIN 2"/>
    <property type="match status" value="1"/>
</dbReference>